<reference evidence="3" key="1">
    <citation type="submission" date="2018-08" db="EMBL/GenBank/DDBJ databases">
        <title>A genome reference for cultivated species of the human gut microbiota.</title>
        <authorList>
            <person name="Zou Y."/>
            <person name="Xue W."/>
            <person name="Luo G."/>
        </authorList>
    </citation>
    <scope>NUCLEOTIDE SEQUENCE [LARGE SCALE GENOMIC DNA]</scope>
    <source>
        <strain evidence="3">TF05-5AC</strain>
    </source>
</reference>
<dbReference type="AlphaFoldDB" id="A0A3E3I7J5"/>
<evidence type="ECO:0000313" key="4">
    <source>
        <dbReference type="Proteomes" id="UP000260812"/>
    </source>
</evidence>
<dbReference type="RefSeq" id="WP_117544182.1">
    <property type="nucleotide sequence ID" value="NZ_QVLV01000004.1"/>
</dbReference>
<feature type="compositionally biased region" description="Low complexity" evidence="1">
    <location>
        <begin position="33"/>
        <end position="51"/>
    </location>
</feature>
<sequence>MNRRYMFAAAVLSLMITAAAGCGNTPTAENSSTASPQAVPAAEATAEDASQQGQDDGGSEKDGANREGAENNGPESTAPENKEAGNEAAGNSEAENPELIFIGGKVRSVSQDSFVLSRTLYEESDGGQGSVVVMPEAGSPAEELVTIRCMDSTVFLRWTIKGGGEDIKEEEAAFSELQDGTGLEAQGYFDGDEFIAEKVIIEVYE</sequence>
<feature type="compositionally biased region" description="Basic and acidic residues" evidence="1">
    <location>
        <begin position="58"/>
        <end position="69"/>
    </location>
</feature>
<evidence type="ECO:0000256" key="2">
    <source>
        <dbReference type="SAM" id="SignalP"/>
    </source>
</evidence>
<name>A0A3E3I7J5_9FIRM</name>
<evidence type="ECO:0000256" key="1">
    <source>
        <dbReference type="SAM" id="MobiDB-lite"/>
    </source>
</evidence>
<keyword evidence="2" id="KW-0732">Signal</keyword>
<proteinExistence type="predicted"/>
<comment type="caution">
    <text evidence="3">The sequence shown here is derived from an EMBL/GenBank/DDBJ whole genome shotgun (WGS) entry which is preliminary data.</text>
</comment>
<evidence type="ECO:0000313" key="3">
    <source>
        <dbReference type="EMBL" id="RGE62393.1"/>
    </source>
</evidence>
<dbReference type="EMBL" id="QVLV01000004">
    <property type="protein sequence ID" value="RGE62393.1"/>
    <property type="molecule type" value="Genomic_DNA"/>
</dbReference>
<accession>A0A3E3I7J5</accession>
<dbReference type="GeneID" id="97986673"/>
<keyword evidence="4" id="KW-1185">Reference proteome</keyword>
<feature type="chain" id="PRO_5017623105" evidence="2">
    <location>
        <begin position="21"/>
        <end position="205"/>
    </location>
</feature>
<protein>
    <submittedName>
        <fullName evidence="3">Uncharacterized protein</fullName>
    </submittedName>
</protein>
<organism evidence="3 4">
    <name type="scientific">Eisenbergiella massiliensis</name>
    <dbReference type="NCBI Taxonomy" id="1720294"/>
    <lineage>
        <taxon>Bacteria</taxon>
        <taxon>Bacillati</taxon>
        <taxon>Bacillota</taxon>
        <taxon>Clostridia</taxon>
        <taxon>Lachnospirales</taxon>
        <taxon>Lachnospiraceae</taxon>
        <taxon>Eisenbergiella</taxon>
    </lineage>
</organism>
<dbReference type="Proteomes" id="UP000260812">
    <property type="component" value="Unassembled WGS sequence"/>
</dbReference>
<dbReference type="PROSITE" id="PS51257">
    <property type="entry name" value="PROKAR_LIPOPROTEIN"/>
    <property type="match status" value="1"/>
</dbReference>
<feature type="region of interest" description="Disordered" evidence="1">
    <location>
        <begin position="24"/>
        <end position="95"/>
    </location>
</feature>
<gene>
    <name evidence="3" type="ORF">DXC51_07215</name>
</gene>
<feature type="signal peptide" evidence="2">
    <location>
        <begin position="1"/>
        <end position="20"/>
    </location>
</feature>
<feature type="compositionally biased region" description="Low complexity" evidence="1">
    <location>
        <begin position="86"/>
        <end position="95"/>
    </location>
</feature>